<gene>
    <name evidence="6" type="ORF">BD289DRAFT_388069</name>
</gene>
<evidence type="ECO:0000256" key="3">
    <source>
        <dbReference type="ARBA" id="ARBA00022833"/>
    </source>
</evidence>
<dbReference type="SMART" id="SM00947">
    <property type="entry name" value="Pro_CA"/>
    <property type="match status" value="1"/>
</dbReference>
<keyword evidence="2 4" id="KW-0479">Metal-binding</keyword>
<feature type="binding site" evidence="4">
    <location>
        <position position="52"/>
    </location>
    <ligand>
        <name>Zn(2+)</name>
        <dbReference type="ChEBI" id="CHEBI:29105"/>
    </ligand>
</feature>
<dbReference type="EC" id="4.2.1.1" evidence="5"/>
<dbReference type="PANTHER" id="PTHR43175">
    <property type="entry name" value="CARBONIC ANHYDRASE"/>
    <property type="match status" value="1"/>
</dbReference>
<dbReference type="PANTHER" id="PTHR43175:SF3">
    <property type="entry name" value="CARBON DISULFIDE HYDROLASE"/>
    <property type="match status" value="1"/>
</dbReference>
<proteinExistence type="inferred from homology"/>
<evidence type="ECO:0000256" key="5">
    <source>
        <dbReference type="RuleBase" id="RU003956"/>
    </source>
</evidence>
<dbReference type="Proteomes" id="UP000241462">
    <property type="component" value="Unassembled WGS sequence"/>
</dbReference>
<dbReference type="GO" id="GO:0004089">
    <property type="term" value="F:carbonate dehydratase activity"/>
    <property type="evidence" value="ECO:0007669"/>
    <property type="project" value="UniProtKB-UniRule"/>
</dbReference>
<comment type="catalytic activity">
    <reaction evidence="5">
        <text>hydrogencarbonate + H(+) = CO2 + H2O</text>
        <dbReference type="Rhea" id="RHEA:10748"/>
        <dbReference type="ChEBI" id="CHEBI:15377"/>
        <dbReference type="ChEBI" id="CHEBI:15378"/>
        <dbReference type="ChEBI" id="CHEBI:16526"/>
        <dbReference type="ChEBI" id="CHEBI:17544"/>
        <dbReference type="EC" id="4.2.1.1"/>
    </reaction>
</comment>
<dbReference type="Gene3D" id="3.40.1050.10">
    <property type="entry name" value="Carbonic anhydrase"/>
    <property type="match status" value="1"/>
</dbReference>
<comment type="function">
    <text evidence="5">Reversible hydration of carbon dioxide.</text>
</comment>
<comment type="cofactor">
    <cofactor evidence="4">
        <name>Zn(2+)</name>
        <dbReference type="ChEBI" id="CHEBI:29105"/>
    </cofactor>
    <text evidence="4">Binds 1 zinc ion per subunit.</text>
</comment>
<evidence type="ECO:0000256" key="2">
    <source>
        <dbReference type="ARBA" id="ARBA00022723"/>
    </source>
</evidence>
<name>A0A2T3AAL1_9PEZI</name>
<evidence type="ECO:0000256" key="4">
    <source>
        <dbReference type="PIRSR" id="PIRSR601765-1"/>
    </source>
</evidence>
<keyword evidence="3 4" id="KW-0862">Zinc</keyword>
<dbReference type="InParanoid" id="A0A2T3AAL1"/>
<sequence>MDARIIPSEAFGIVIGDAHIIRNAGGSAKEGLRSILVSQQLLGTQEIVIIKHTGCGMLTFTNEEAHAVVSKKLGPTAAAEIATLDFLPISDPEQAVRDDIEFLQKQSAIPKDIHISGWVYEVETGRVRHIE</sequence>
<dbReference type="CDD" id="cd03379">
    <property type="entry name" value="beta_CA_cladeD"/>
    <property type="match status" value="1"/>
</dbReference>
<dbReference type="Pfam" id="PF00484">
    <property type="entry name" value="Pro_CA"/>
    <property type="match status" value="1"/>
</dbReference>
<dbReference type="GO" id="GO:0008270">
    <property type="term" value="F:zinc ion binding"/>
    <property type="evidence" value="ECO:0007669"/>
    <property type="project" value="UniProtKB-UniRule"/>
</dbReference>
<accession>A0A2T3AAL1</accession>
<keyword evidence="7" id="KW-1185">Reference proteome</keyword>
<dbReference type="OrthoDB" id="10248475at2759"/>
<organism evidence="6 7">
    <name type="scientific">Coniella lustricola</name>
    <dbReference type="NCBI Taxonomy" id="2025994"/>
    <lineage>
        <taxon>Eukaryota</taxon>
        <taxon>Fungi</taxon>
        <taxon>Dikarya</taxon>
        <taxon>Ascomycota</taxon>
        <taxon>Pezizomycotina</taxon>
        <taxon>Sordariomycetes</taxon>
        <taxon>Sordariomycetidae</taxon>
        <taxon>Diaporthales</taxon>
        <taxon>Schizoparmaceae</taxon>
        <taxon>Coniella</taxon>
    </lineage>
</organism>
<dbReference type="STRING" id="2025994.A0A2T3AAL1"/>
<evidence type="ECO:0000256" key="1">
    <source>
        <dbReference type="ARBA" id="ARBA00006217"/>
    </source>
</evidence>
<protein>
    <recommendedName>
        <fullName evidence="5">Carbonic anhydrase</fullName>
        <ecNumber evidence="5">4.2.1.1</ecNumber>
    </recommendedName>
    <alternativeName>
        <fullName evidence="5">Carbonate dehydratase</fullName>
    </alternativeName>
</protein>
<comment type="similarity">
    <text evidence="1 5">Belongs to the beta-class carbonic anhydrase family.</text>
</comment>
<keyword evidence="5" id="KW-0456">Lyase</keyword>
<dbReference type="AlphaFoldDB" id="A0A2T3AAL1"/>
<dbReference type="InterPro" id="IPR036874">
    <property type="entry name" value="Carbonic_anhydrase_sf"/>
</dbReference>
<dbReference type="InterPro" id="IPR001765">
    <property type="entry name" value="Carbonic_anhydrase"/>
</dbReference>
<dbReference type="SUPFAM" id="SSF53056">
    <property type="entry name" value="beta-carbonic anhydrase, cab"/>
    <property type="match status" value="1"/>
</dbReference>
<evidence type="ECO:0000313" key="6">
    <source>
        <dbReference type="EMBL" id="PSR88760.1"/>
    </source>
</evidence>
<feature type="binding site" evidence="4">
    <location>
        <position position="2"/>
    </location>
    <ligand>
        <name>Zn(2+)</name>
        <dbReference type="ChEBI" id="CHEBI:29105"/>
    </ligand>
</feature>
<feature type="binding site" evidence="4">
    <location>
        <position position="55"/>
    </location>
    <ligand>
        <name>Zn(2+)</name>
        <dbReference type="ChEBI" id="CHEBI:29105"/>
    </ligand>
</feature>
<reference evidence="6 7" key="1">
    <citation type="journal article" date="2018" name="Mycol. Prog.">
        <title>Coniella lustricola, a new species from submerged detritus.</title>
        <authorList>
            <person name="Raudabaugh D.B."/>
            <person name="Iturriaga T."/>
            <person name="Carver A."/>
            <person name="Mondo S."/>
            <person name="Pangilinan J."/>
            <person name="Lipzen A."/>
            <person name="He G."/>
            <person name="Amirebrahimi M."/>
            <person name="Grigoriev I.V."/>
            <person name="Miller A.N."/>
        </authorList>
    </citation>
    <scope>NUCLEOTIDE SEQUENCE [LARGE SCALE GENOMIC DNA]</scope>
    <source>
        <strain evidence="6 7">B22-T-1</strain>
    </source>
</reference>
<dbReference type="EMBL" id="KZ678424">
    <property type="protein sequence ID" value="PSR88760.1"/>
    <property type="molecule type" value="Genomic_DNA"/>
</dbReference>
<evidence type="ECO:0000313" key="7">
    <source>
        <dbReference type="Proteomes" id="UP000241462"/>
    </source>
</evidence>